<dbReference type="SUPFAM" id="SSF53474">
    <property type="entry name" value="alpha/beta-Hydrolases"/>
    <property type="match status" value="1"/>
</dbReference>
<feature type="compositionally biased region" description="Pro residues" evidence="1">
    <location>
        <begin position="312"/>
        <end position="324"/>
    </location>
</feature>
<proteinExistence type="predicted"/>
<reference evidence="3 4" key="1">
    <citation type="submission" date="2021-08" db="EMBL/GenBank/DDBJ databases">
        <title>Caldovatus sediminis gen. nov., sp. nov., a moderately thermophilic bacterium isolated from a hot spring.</title>
        <authorList>
            <person name="Hu C.-J."/>
            <person name="Li W.-J."/>
            <person name="Xian W.-D."/>
        </authorList>
    </citation>
    <scope>NUCLEOTIDE SEQUENCE [LARGE SCALE GENOMIC DNA]</scope>
    <source>
        <strain evidence="3 4">SYSU G05006</strain>
    </source>
</reference>
<evidence type="ECO:0000259" key="2">
    <source>
        <dbReference type="Pfam" id="PF12697"/>
    </source>
</evidence>
<accession>A0ABS7EYX7</accession>
<evidence type="ECO:0000313" key="3">
    <source>
        <dbReference type="EMBL" id="MBW8268463.1"/>
    </source>
</evidence>
<dbReference type="Pfam" id="PF12697">
    <property type="entry name" value="Abhydrolase_6"/>
    <property type="match status" value="1"/>
</dbReference>
<evidence type="ECO:0000256" key="1">
    <source>
        <dbReference type="SAM" id="MobiDB-lite"/>
    </source>
</evidence>
<comment type="caution">
    <text evidence="3">The sequence shown here is derived from an EMBL/GenBank/DDBJ whole genome shotgun (WGS) entry which is preliminary data.</text>
</comment>
<organism evidence="3 4">
    <name type="scientific">Caldovatus aquaticus</name>
    <dbReference type="NCBI Taxonomy" id="2865671"/>
    <lineage>
        <taxon>Bacteria</taxon>
        <taxon>Pseudomonadati</taxon>
        <taxon>Pseudomonadota</taxon>
        <taxon>Alphaproteobacteria</taxon>
        <taxon>Acetobacterales</taxon>
        <taxon>Roseomonadaceae</taxon>
        <taxon>Caldovatus</taxon>
    </lineage>
</organism>
<sequence length="394" mass="41039">MEAPALSRLAAEAGETTGAEEAEAVLARLDAAARRHETPCGEGRMVWRAWGEGPPLVLLHGGSGSWRHWVRNVAHFARSRLVLAPDLPGLGESAMPPSPSGPGDSAAVVAAGLRALLGATARYDLVGFSYGANIAGHVAAAEGERVRSLTIVGAGALGLPRGHTPLEKVRDKQGGARVAAHRFNLASLMFADPARIDALALVIQEWNTVHARLRSRPLAHTPVLRDAIARASAPLAAIYGERDAIAWPNLHLRLALLRELRPSAAIRVIPGAGHWVAYEAAEAFNAALVAVLRGRGGAPCERSRGPPAGCGFPPPPPAPSPADQPPRRRRLGGVPAQLGAQGRCRPPASRSDGASRGVERRCGQRAPIPAGTPPRRKGAAGAGAAAPSCRHSRD</sequence>
<dbReference type="PANTHER" id="PTHR43798">
    <property type="entry name" value="MONOACYLGLYCEROL LIPASE"/>
    <property type="match status" value="1"/>
</dbReference>
<protein>
    <submittedName>
        <fullName evidence="3">Alpha/beta fold hydrolase</fullName>
    </submittedName>
</protein>
<feature type="domain" description="AB hydrolase-1" evidence="2">
    <location>
        <begin position="56"/>
        <end position="287"/>
    </location>
</feature>
<keyword evidence="4" id="KW-1185">Reference proteome</keyword>
<name>A0ABS7EYX7_9PROT</name>
<dbReference type="InterPro" id="IPR029058">
    <property type="entry name" value="AB_hydrolase_fold"/>
</dbReference>
<gene>
    <name evidence="3" type="ORF">K1J50_03080</name>
</gene>
<feature type="region of interest" description="Disordered" evidence="1">
    <location>
        <begin position="298"/>
        <end position="394"/>
    </location>
</feature>
<dbReference type="InterPro" id="IPR000073">
    <property type="entry name" value="AB_hydrolase_1"/>
</dbReference>
<dbReference type="GO" id="GO:0016787">
    <property type="term" value="F:hydrolase activity"/>
    <property type="evidence" value="ECO:0007669"/>
    <property type="project" value="UniProtKB-KW"/>
</dbReference>
<dbReference type="PANTHER" id="PTHR43798:SF33">
    <property type="entry name" value="HYDROLASE, PUTATIVE (AFU_ORTHOLOGUE AFUA_2G14860)-RELATED"/>
    <property type="match status" value="1"/>
</dbReference>
<dbReference type="Proteomes" id="UP001519924">
    <property type="component" value="Unassembled WGS sequence"/>
</dbReference>
<keyword evidence="3" id="KW-0378">Hydrolase</keyword>
<dbReference type="EMBL" id="JAHZUY010000004">
    <property type="protein sequence ID" value="MBW8268463.1"/>
    <property type="molecule type" value="Genomic_DNA"/>
</dbReference>
<evidence type="ECO:0000313" key="4">
    <source>
        <dbReference type="Proteomes" id="UP001519924"/>
    </source>
</evidence>
<dbReference type="Gene3D" id="3.40.50.1820">
    <property type="entry name" value="alpha/beta hydrolase"/>
    <property type="match status" value="1"/>
</dbReference>
<dbReference type="InterPro" id="IPR050266">
    <property type="entry name" value="AB_hydrolase_sf"/>
</dbReference>
<dbReference type="RefSeq" id="WP_220115971.1">
    <property type="nucleotide sequence ID" value="NZ_JAHZUY010000004.1"/>
</dbReference>